<evidence type="ECO:0000313" key="2">
    <source>
        <dbReference type="Proteomes" id="UP000323632"/>
    </source>
</evidence>
<dbReference type="RefSeq" id="WP_150032616.1">
    <property type="nucleotide sequence ID" value="NZ_VWSH01000002.1"/>
</dbReference>
<gene>
    <name evidence="1" type="ORF">F0919_10080</name>
</gene>
<protein>
    <submittedName>
        <fullName evidence="1">Uncharacterized protein</fullName>
    </submittedName>
</protein>
<keyword evidence="2" id="KW-1185">Reference proteome</keyword>
<dbReference type="Proteomes" id="UP000323632">
    <property type="component" value="Unassembled WGS sequence"/>
</dbReference>
<reference evidence="1 2" key="1">
    <citation type="submission" date="2019-09" db="EMBL/GenBank/DDBJ databases">
        <title>Genome sequence and assembly of Taibaiella sp.</title>
        <authorList>
            <person name="Chhetri G."/>
        </authorList>
    </citation>
    <scope>NUCLEOTIDE SEQUENCE [LARGE SCALE GENOMIC DNA]</scope>
    <source>
        <strain evidence="1 2">KVB11</strain>
    </source>
</reference>
<dbReference type="AlphaFoldDB" id="A0A5M6CIU0"/>
<accession>A0A5M6CIU0</accession>
<evidence type="ECO:0000313" key="1">
    <source>
        <dbReference type="EMBL" id="KAA5534937.1"/>
    </source>
</evidence>
<name>A0A5M6CIU0_9BACT</name>
<sequence>MEQHFLVRGNSIKVELEQGVIHISNDKELWGLLNEQTEASTDDFVDLLKKEYQRLFHVPLDISDASLAVEIWGHVYFEYFALIFEKMLNMNLIKKVTHKITDYCEMIDCGESEKDSNRFFWNMLAPFKKQIAAMLPGHINEKNFKRED</sequence>
<comment type="caution">
    <text evidence="1">The sequence shown here is derived from an EMBL/GenBank/DDBJ whole genome shotgun (WGS) entry which is preliminary data.</text>
</comment>
<organism evidence="1 2">
    <name type="scientific">Taibaiella lutea</name>
    <dbReference type="NCBI Taxonomy" id="2608001"/>
    <lineage>
        <taxon>Bacteria</taxon>
        <taxon>Pseudomonadati</taxon>
        <taxon>Bacteroidota</taxon>
        <taxon>Chitinophagia</taxon>
        <taxon>Chitinophagales</taxon>
        <taxon>Chitinophagaceae</taxon>
        <taxon>Taibaiella</taxon>
    </lineage>
</organism>
<proteinExistence type="predicted"/>
<dbReference type="EMBL" id="VWSH01000002">
    <property type="protein sequence ID" value="KAA5534937.1"/>
    <property type="molecule type" value="Genomic_DNA"/>
</dbReference>